<keyword evidence="3" id="KW-1185">Reference proteome</keyword>
<name>A0A3P6RD05_CYLGO</name>
<feature type="domain" description="Ig-like" evidence="1">
    <location>
        <begin position="1"/>
        <end position="66"/>
    </location>
</feature>
<dbReference type="OrthoDB" id="5836503at2759"/>
<evidence type="ECO:0000313" key="3">
    <source>
        <dbReference type="Proteomes" id="UP000271889"/>
    </source>
</evidence>
<accession>A0A3P6RD05</accession>
<dbReference type="Proteomes" id="UP000271889">
    <property type="component" value="Unassembled WGS sequence"/>
</dbReference>
<reference evidence="2 3" key="1">
    <citation type="submission" date="2018-11" db="EMBL/GenBank/DDBJ databases">
        <authorList>
            <consortium name="Pathogen Informatics"/>
        </authorList>
    </citation>
    <scope>NUCLEOTIDE SEQUENCE [LARGE SCALE GENOMIC DNA]</scope>
</reference>
<dbReference type="Pfam" id="PF07679">
    <property type="entry name" value="I-set"/>
    <property type="match status" value="1"/>
</dbReference>
<dbReference type="InterPro" id="IPR013783">
    <property type="entry name" value="Ig-like_fold"/>
</dbReference>
<dbReference type="Gene3D" id="2.60.40.10">
    <property type="entry name" value="Immunoglobulins"/>
    <property type="match status" value="1"/>
</dbReference>
<dbReference type="CDD" id="cd00096">
    <property type="entry name" value="Ig"/>
    <property type="match status" value="1"/>
</dbReference>
<evidence type="ECO:0000259" key="1">
    <source>
        <dbReference type="PROSITE" id="PS50835"/>
    </source>
</evidence>
<sequence>MSKSPLEVKWYRNGELLNKDAFGHRFRENKKHMTLDIKAVEVSDQGLWTCKVSNHLGKVDRNFTVEIIGWLLLARLLEHVLLYSDYLFGEKILKRLHAKI</sequence>
<dbReference type="PROSITE" id="PS50835">
    <property type="entry name" value="IG_LIKE"/>
    <property type="match status" value="1"/>
</dbReference>
<proteinExistence type="predicted"/>
<dbReference type="AlphaFoldDB" id="A0A3P6RD05"/>
<evidence type="ECO:0000313" key="2">
    <source>
        <dbReference type="EMBL" id="VDK56937.1"/>
    </source>
</evidence>
<dbReference type="InterPro" id="IPR036179">
    <property type="entry name" value="Ig-like_dom_sf"/>
</dbReference>
<dbReference type="SUPFAM" id="SSF48726">
    <property type="entry name" value="Immunoglobulin"/>
    <property type="match status" value="1"/>
</dbReference>
<dbReference type="InterPro" id="IPR007110">
    <property type="entry name" value="Ig-like_dom"/>
</dbReference>
<dbReference type="EMBL" id="UYRV01009849">
    <property type="protein sequence ID" value="VDK56937.1"/>
    <property type="molecule type" value="Genomic_DNA"/>
</dbReference>
<dbReference type="InterPro" id="IPR013098">
    <property type="entry name" value="Ig_I-set"/>
</dbReference>
<protein>
    <recommendedName>
        <fullName evidence="1">Ig-like domain-containing protein</fullName>
    </recommendedName>
</protein>
<gene>
    <name evidence="2" type="ORF">CGOC_LOCUS3814</name>
</gene>
<organism evidence="2 3">
    <name type="scientific">Cylicostephanus goldi</name>
    <name type="common">Nematode worm</name>
    <dbReference type="NCBI Taxonomy" id="71465"/>
    <lineage>
        <taxon>Eukaryota</taxon>
        <taxon>Metazoa</taxon>
        <taxon>Ecdysozoa</taxon>
        <taxon>Nematoda</taxon>
        <taxon>Chromadorea</taxon>
        <taxon>Rhabditida</taxon>
        <taxon>Rhabditina</taxon>
        <taxon>Rhabditomorpha</taxon>
        <taxon>Strongyloidea</taxon>
        <taxon>Strongylidae</taxon>
        <taxon>Cylicostephanus</taxon>
    </lineage>
</organism>